<organism evidence="1 2">
    <name type="scientific">Acetonema longum DSM 6540</name>
    <dbReference type="NCBI Taxonomy" id="1009370"/>
    <lineage>
        <taxon>Bacteria</taxon>
        <taxon>Bacillati</taxon>
        <taxon>Bacillota</taxon>
        <taxon>Negativicutes</taxon>
        <taxon>Acetonemataceae</taxon>
        <taxon>Acetonema</taxon>
    </lineage>
</organism>
<dbReference type="GO" id="GO:0003824">
    <property type="term" value="F:catalytic activity"/>
    <property type="evidence" value="ECO:0007669"/>
    <property type="project" value="InterPro"/>
</dbReference>
<dbReference type="SUPFAM" id="SSF102114">
    <property type="entry name" value="Radical SAM enzymes"/>
    <property type="match status" value="1"/>
</dbReference>
<dbReference type="EMBL" id="AFGF01000107">
    <property type="protein sequence ID" value="EGO63570.1"/>
    <property type="molecule type" value="Genomic_DNA"/>
</dbReference>
<dbReference type="STRING" id="1009370.ALO_12711"/>
<gene>
    <name evidence="1" type="ORF">ALO_12711</name>
</gene>
<comment type="caution">
    <text evidence="1">The sequence shown here is derived from an EMBL/GenBank/DDBJ whole genome shotgun (WGS) entry which is preliminary data.</text>
</comment>
<dbReference type="Gene3D" id="3.80.30.20">
    <property type="entry name" value="tm_1862 like domain"/>
    <property type="match status" value="1"/>
</dbReference>
<name>F7NKC9_9FIRM</name>
<dbReference type="InterPro" id="IPR007197">
    <property type="entry name" value="rSAM"/>
</dbReference>
<dbReference type="Proteomes" id="UP000003240">
    <property type="component" value="Unassembled WGS sequence"/>
</dbReference>
<evidence type="ECO:0008006" key="3">
    <source>
        <dbReference type="Google" id="ProtNLM"/>
    </source>
</evidence>
<sequence>MCFFGPPELFIPAHDEVHVCCVFTWDREWCQELQYQWGGATDKPVKIGGPAFGDAGGDFVSGMYVRKGMTFTSRGCPNNCSFCFVPKREGKLRELPITEGNIIQDNNFLACSQEHRAKVYDMLKKQSRIEFKGGLEAVRLTDWDIEQMRSLKIDKLWFAADCDGSVPGIKKVAANLLKAGFRRDNLHCYVLIGDDMAKNEARLKSVAFAGMLPRAQLYQPKEWIEYSEEWKKFQRYWYRPAIYCSDLGLRSKFPVAKEHEGEWTKLIKSYSLDIWQKIQKSVTHKAEKP</sequence>
<dbReference type="InterPro" id="IPR058240">
    <property type="entry name" value="rSAM_sf"/>
</dbReference>
<dbReference type="eggNOG" id="COG1032">
    <property type="taxonomic scope" value="Bacteria"/>
</dbReference>
<dbReference type="InterPro" id="IPR023404">
    <property type="entry name" value="rSAM_horseshoe"/>
</dbReference>
<evidence type="ECO:0000313" key="2">
    <source>
        <dbReference type="Proteomes" id="UP000003240"/>
    </source>
</evidence>
<protein>
    <recommendedName>
        <fullName evidence="3">Radical SAM domain protein</fullName>
    </recommendedName>
</protein>
<dbReference type="GO" id="GO:0051536">
    <property type="term" value="F:iron-sulfur cluster binding"/>
    <property type="evidence" value="ECO:0007669"/>
    <property type="project" value="InterPro"/>
</dbReference>
<proteinExistence type="predicted"/>
<dbReference type="SFLD" id="SFLDS00029">
    <property type="entry name" value="Radical_SAM"/>
    <property type="match status" value="1"/>
</dbReference>
<keyword evidence="2" id="KW-1185">Reference proteome</keyword>
<evidence type="ECO:0000313" key="1">
    <source>
        <dbReference type="EMBL" id="EGO63570.1"/>
    </source>
</evidence>
<accession>F7NKC9</accession>
<reference evidence="1 2" key="1">
    <citation type="journal article" date="2011" name="EMBO J.">
        <title>Structural diversity of bacterial flagellar motors.</title>
        <authorList>
            <person name="Chen S."/>
            <person name="Beeby M."/>
            <person name="Murphy G.E."/>
            <person name="Leadbetter J.R."/>
            <person name="Hendrixson D.R."/>
            <person name="Briegel A."/>
            <person name="Li Z."/>
            <person name="Shi J."/>
            <person name="Tocheva E.I."/>
            <person name="Muller A."/>
            <person name="Dobro M.J."/>
            <person name="Jensen G.J."/>
        </authorList>
    </citation>
    <scope>NUCLEOTIDE SEQUENCE [LARGE SCALE GENOMIC DNA]</scope>
    <source>
        <strain evidence="1 2">DSM 6540</strain>
    </source>
</reference>
<dbReference type="AlphaFoldDB" id="F7NKC9"/>